<comment type="caution">
    <text evidence="4">The sequence shown here is derived from an EMBL/GenBank/DDBJ whole genome shotgun (WGS) entry which is preliminary data.</text>
</comment>
<dbReference type="eggNOG" id="COG3119">
    <property type="taxonomic scope" value="Bacteria"/>
</dbReference>
<dbReference type="AlphaFoldDB" id="W7Q7N4"/>
<gene>
    <name evidence="4" type="ORF">DS2_15489</name>
</gene>
<feature type="domain" description="Sulfatase N-terminal" evidence="3">
    <location>
        <begin position="33"/>
        <end position="358"/>
    </location>
</feature>
<evidence type="ECO:0000256" key="1">
    <source>
        <dbReference type="ARBA" id="ARBA00022723"/>
    </source>
</evidence>
<reference evidence="4 5" key="1">
    <citation type="journal article" date="2014" name="Genome Announc.">
        <title>Draft Genome Sequence of the Agar-Degrading Bacterium Catenovulum sp. Strain DS-2, Isolated from Intestines of Haliotis diversicolor.</title>
        <authorList>
            <person name="Shan D."/>
            <person name="Li X."/>
            <person name="Gu Z."/>
            <person name="Wei G."/>
            <person name="Gao Z."/>
            <person name="Shao Z."/>
        </authorList>
    </citation>
    <scope>NUCLEOTIDE SEQUENCE [LARGE SCALE GENOMIC DNA]</scope>
    <source>
        <strain evidence="4 5">DS-2</strain>
    </source>
</reference>
<name>W7Q7N4_9ALTE</name>
<keyword evidence="2" id="KW-0378">Hydrolase</keyword>
<dbReference type="Pfam" id="PF00884">
    <property type="entry name" value="Sulfatase"/>
    <property type="match status" value="1"/>
</dbReference>
<dbReference type="STRING" id="1328313.DS2_15489"/>
<proteinExistence type="predicted"/>
<evidence type="ECO:0000313" key="4">
    <source>
        <dbReference type="EMBL" id="EWH08804.1"/>
    </source>
</evidence>
<dbReference type="SUPFAM" id="SSF53649">
    <property type="entry name" value="Alkaline phosphatase-like"/>
    <property type="match status" value="1"/>
</dbReference>
<evidence type="ECO:0000259" key="3">
    <source>
        <dbReference type="Pfam" id="PF00884"/>
    </source>
</evidence>
<evidence type="ECO:0000256" key="2">
    <source>
        <dbReference type="ARBA" id="ARBA00022801"/>
    </source>
</evidence>
<protein>
    <submittedName>
        <fullName evidence="4">Sulfatase</fullName>
    </submittedName>
</protein>
<dbReference type="GO" id="GO:0008484">
    <property type="term" value="F:sulfuric ester hydrolase activity"/>
    <property type="evidence" value="ECO:0007669"/>
    <property type="project" value="TreeGrafter"/>
</dbReference>
<accession>W7Q7N4</accession>
<dbReference type="CDD" id="cd16031">
    <property type="entry name" value="G6S_like"/>
    <property type="match status" value="1"/>
</dbReference>
<dbReference type="PANTHER" id="PTHR45953">
    <property type="entry name" value="IDURONATE 2-SULFATASE"/>
    <property type="match status" value="1"/>
</dbReference>
<dbReference type="GO" id="GO:0005737">
    <property type="term" value="C:cytoplasm"/>
    <property type="evidence" value="ECO:0007669"/>
    <property type="project" value="TreeGrafter"/>
</dbReference>
<evidence type="ECO:0000313" key="5">
    <source>
        <dbReference type="Proteomes" id="UP000019276"/>
    </source>
</evidence>
<dbReference type="PANTHER" id="PTHR45953:SF1">
    <property type="entry name" value="IDURONATE 2-SULFATASE"/>
    <property type="match status" value="1"/>
</dbReference>
<organism evidence="4 5">
    <name type="scientific">Catenovulum agarivorans DS-2</name>
    <dbReference type="NCBI Taxonomy" id="1328313"/>
    <lineage>
        <taxon>Bacteria</taxon>
        <taxon>Pseudomonadati</taxon>
        <taxon>Pseudomonadota</taxon>
        <taxon>Gammaproteobacteria</taxon>
        <taxon>Alteromonadales</taxon>
        <taxon>Alteromonadaceae</taxon>
        <taxon>Catenovulum</taxon>
    </lineage>
</organism>
<dbReference type="Proteomes" id="UP000019276">
    <property type="component" value="Unassembled WGS sequence"/>
</dbReference>
<keyword evidence="5" id="KW-1185">Reference proteome</keyword>
<dbReference type="PATRIC" id="fig|1328313.3.peg.3161"/>
<sequence>MVLAVAILSACSNGQQTDKQATADIQQKPVKKPNILFILADDHRWDLIGKYHPIVKTPNIDKLADQGTVFKNAFVTTPICASSRVSILTGLTERTHDFTFAQPATGAEESALTYPSVLKQNGYQSAFVGKYEIKLSGEDSERFDYFKPLLQAKTEQYKGKELPQTYYIAELAKDFIHQSKSSDKPWVMAVNFWNPHAHDRDEELQFHYPEEFESWYQDVEIPPAKLSSDADFAALPEPLKQSAARIRWQFRFGSPELYQKMTKRHYRAISSVDKAVGMIYQSLEAQGMADNTVIIYTGDNGYAMNERQLAGKWYGWEEDLRVPLIIYDPRNRQAGGKEVEKLALNIDITPTILDYAGVDAPKSYQGQSLLPLVGQANDVNWRDEFFFEHMYQPKRFLIPPMAGVRTEQWKYVDFYKHDHVQLYNLVEDPQEQFNLANHPDYAHQQQQMAEKLAGYIRKYEAARSDEVKARGQYPNSQ</sequence>
<dbReference type="OrthoDB" id="9803751at2"/>
<dbReference type="EMBL" id="ARZY01000036">
    <property type="protein sequence ID" value="EWH08804.1"/>
    <property type="molecule type" value="Genomic_DNA"/>
</dbReference>
<dbReference type="InterPro" id="IPR017850">
    <property type="entry name" value="Alkaline_phosphatase_core_sf"/>
</dbReference>
<keyword evidence="1" id="KW-0479">Metal-binding</keyword>
<dbReference type="GO" id="GO:0046872">
    <property type="term" value="F:metal ion binding"/>
    <property type="evidence" value="ECO:0007669"/>
    <property type="project" value="UniProtKB-KW"/>
</dbReference>
<dbReference type="Gene3D" id="3.40.720.10">
    <property type="entry name" value="Alkaline Phosphatase, subunit A"/>
    <property type="match status" value="1"/>
</dbReference>
<dbReference type="InterPro" id="IPR000917">
    <property type="entry name" value="Sulfatase_N"/>
</dbReference>